<keyword evidence="6" id="KW-1185">Reference proteome</keyword>
<organism evidence="5 6">
    <name type="scientific">Streptomyces solicathayae</name>
    <dbReference type="NCBI Taxonomy" id="3081768"/>
    <lineage>
        <taxon>Bacteria</taxon>
        <taxon>Bacillati</taxon>
        <taxon>Actinomycetota</taxon>
        <taxon>Actinomycetes</taxon>
        <taxon>Kitasatosporales</taxon>
        <taxon>Streptomycetaceae</taxon>
        <taxon>Streptomyces</taxon>
    </lineage>
</organism>
<dbReference type="GO" id="GO:0008168">
    <property type="term" value="F:methyltransferase activity"/>
    <property type="evidence" value="ECO:0007669"/>
    <property type="project" value="UniProtKB-KW"/>
</dbReference>
<evidence type="ECO:0000259" key="4">
    <source>
        <dbReference type="Pfam" id="PF13649"/>
    </source>
</evidence>
<dbReference type="PANTHER" id="PTHR43464">
    <property type="entry name" value="METHYLTRANSFERASE"/>
    <property type="match status" value="1"/>
</dbReference>
<dbReference type="EMBL" id="CP137573">
    <property type="protein sequence ID" value="WOX26008.1"/>
    <property type="molecule type" value="Genomic_DNA"/>
</dbReference>
<evidence type="ECO:0000256" key="2">
    <source>
        <dbReference type="ARBA" id="ARBA00022679"/>
    </source>
</evidence>
<keyword evidence="1 5" id="KW-0489">Methyltransferase</keyword>
<dbReference type="InterPro" id="IPR029063">
    <property type="entry name" value="SAM-dependent_MTases_sf"/>
</dbReference>
<protein>
    <submittedName>
        <fullName evidence="5">Class I SAM-dependent methyltransferase</fullName>
        <ecNumber evidence="5">2.1.-.-</ecNumber>
    </submittedName>
</protein>
<sequence length="249" mass="27389">MKPTTVQTLYSRFGVHFDAIAEAGGVDTEGEVSFLDRVFRDHEVGSVLDLACGTGRHSLALAARGYEVTGIDYSPELLEVARGKAGPAVTFSLQDVSAIDAGTGFDAAICMWSTFGELPYRAMLDSLRGALRPGGLFVVDTKHFPELPDVGLRTHHSDELLVGDVLIRTEIDEYYRGRTRVRELVYHVGGDSVPDHSEMDMYTEPEYIALMASHGFAHLATHHDYGSDRRADARRLQMVFTTQVADPVL</sequence>
<dbReference type="InterPro" id="IPR041698">
    <property type="entry name" value="Methyltransf_25"/>
</dbReference>
<dbReference type="SUPFAM" id="SSF53335">
    <property type="entry name" value="S-adenosyl-L-methionine-dependent methyltransferases"/>
    <property type="match status" value="1"/>
</dbReference>
<accession>A0ABZ0M4M2</accession>
<evidence type="ECO:0000313" key="6">
    <source>
        <dbReference type="Proteomes" id="UP001301731"/>
    </source>
</evidence>
<dbReference type="RefSeq" id="WP_318108860.1">
    <property type="nucleotide sequence ID" value="NZ_CP137573.1"/>
</dbReference>
<dbReference type="CDD" id="cd02440">
    <property type="entry name" value="AdoMet_MTases"/>
    <property type="match status" value="1"/>
</dbReference>
<evidence type="ECO:0000256" key="3">
    <source>
        <dbReference type="ARBA" id="ARBA00022691"/>
    </source>
</evidence>
<dbReference type="Gene3D" id="3.40.50.150">
    <property type="entry name" value="Vaccinia Virus protein VP39"/>
    <property type="match status" value="1"/>
</dbReference>
<gene>
    <name evidence="5" type="ORF">R2D22_33340</name>
</gene>
<proteinExistence type="predicted"/>
<dbReference type="EC" id="2.1.-.-" evidence="5"/>
<dbReference type="Pfam" id="PF13649">
    <property type="entry name" value="Methyltransf_25"/>
    <property type="match status" value="1"/>
</dbReference>
<dbReference type="Proteomes" id="UP001301731">
    <property type="component" value="Chromosome"/>
</dbReference>
<keyword evidence="2 5" id="KW-0808">Transferase</keyword>
<evidence type="ECO:0000313" key="5">
    <source>
        <dbReference type="EMBL" id="WOX26008.1"/>
    </source>
</evidence>
<feature type="domain" description="Methyltransferase" evidence="4">
    <location>
        <begin position="47"/>
        <end position="135"/>
    </location>
</feature>
<reference evidence="5 6" key="1">
    <citation type="submission" date="2023-10" db="EMBL/GenBank/DDBJ databases">
        <title>The genome sequence of Streptomyces sp. HUAS YS2.</title>
        <authorList>
            <person name="Mo P."/>
        </authorList>
    </citation>
    <scope>NUCLEOTIDE SEQUENCE [LARGE SCALE GENOMIC DNA]</scope>
    <source>
        <strain evidence="5 6">HUAS YS2</strain>
    </source>
</reference>
<dbReference type="GO" id="GO:0032259">
    <property type="term" value="P:methylation"/>
    <property type="evidence" value="ECO:0007669"/>
    <property type="project" value="UniProtKB-KW"/>
</dbReference>
<keyword evidence="3" id="KW-0949">S-adenosyl-L-methionine</keyword>
<evidence type="ECO:0000256" key="1">
    <source>
        <dbReference type="ARBA" id="ARBA00022603"/>
    </source>
</evidence>
<name>A0ABZ0M4M2_9ACTN</name>
<dbReference type="Gene3D" id="2.20.25.110">
    <property type="entry name" value="S-adenosyl-L-methionine-dependent methyltransferases"/>
    <property type="match status" value="1"/>
</dbReference>
<dbReference type="PANTHER" id="PTHR43464:SF19">
    <property type="entry name" value="UBIQUINONE BIOSYNTHESIS O-METHYLTRANSFERASE, MITOCHONDRIAL"/>
    <property type="match status" value="1"/>
</dbReference>